<dbReference type="Gene3D" id="2.60.40.10">
    <property type="entry name" value="Immunoglobulins"/>
    <property type="match status" value="1"/>
</dbReference>
<dbReference type="InterPro" id="IPR013783">
    <property type="entry name" value="Ig-like_fold"/>
</dbReference>
<accession>A0A7W8NT91</accession>
<reference evidence="1" key="4">
    <citation type="submission" date="2024-05" db="EMBL/GenBank/DDBJ databases">
        <authorList>
            <person name="Sun Q."/>
            <person name="Zhou Y."/>
        </authorList>
    </citation>
    <scope>NUCLEOTIDE SEQUENCE</scope>
    <source>
        <strain evidence="1">CGMCC 1.18437</strain>
    </source>
</reference>
<reference evidence="4" key="2">
    <citation type="journal article" date="2019" name="Int. J. Syst. Evol. Microbiol.">
        <title>The Global Catalogue of Microorganisms (GCM) 10K type strain sequencing project: providing services to taxonomists for standard genome sequencing and annotation.</title>
        <authorList>
            <consortium name="The Broad Institute Genomics Platform"/>
            <consortium name="The Broad Institute Genome Sequencing Center for Infectious Disease"/>
            <person name="Wu L."/>
            <person name="Ma J."/>
        </authorList>
    </citation>
    <scope>NUCLEOTIDE SEQUENCE [LARGE SCALE GENOMIC DNA]</scope>
    <source>
        <strain evidence="4">CGMCC 1.18437</strain>
    </source>
</reference>
<keyword evidence="4" id="KW-1185">Reference proteome</keyword>
<comment type="caution">
    <text evidence="2">The sequence shown here is derived from an EMBL/GenBank/DDBJ whole genome shotgun (WGS) entry which is preliminary data.</text>
</comment>
<dbReference type="Proteomes" id="UP000539473">
    <property type="component" value="Unassembled WGS sequence"/>
</dbReference>
<sequence length="467" mass="47217">MNRLPLTFVLLGGLLASCGGTGSGSVSIIGVDPRGELTVDVSGLPSGAAADVTVQSKFGSVDLTGGQVLRDLPLGTYSVSARTVMADGAPYLAVVTPEQTTFTEKTLRATVKVQYDLPLVGALTLNVAGVPAGQSTMLHLNGPDGFTKTLPGVATQTLEDLAPGTYTLTADAIRDQDFTYPAAIQPTTITVQRGRTAVGNVSFARDPRYGNLGLRVLGLPDGVTGVVTAQMAGGAPRTRSGSGLLTDLPVGTYALTPADAHTSGLTYRAPGSSVAVPSASTAFADVTYAPITGRLRVVVNSPVPVPAGVVSVTGTAQASVGVTATTTLDDLVPGDYAVQAATFQAGGWTYVSTVTPGTASVVAGNTAGATVTYLPLVTQPGLKRDFTPPALTLDGLDGDVLYGTASDAEGSVTVQVYVGTEHLGDVTPVNGQWSLTWPASQSGATDVTVIATDASGNSSRVTGTFGR</sequence>
<dbReference type="EMBL" id="BNAJ01000016">
    <property type="protein sequence ID" value="GHF62219.1"/>
    <property type="molecule type" value="Genomic_DNA"/>
</dbReference>
<dbReference type="AlphaFoldDB" id="A0A7W8NT91"/>
<reference evidence="2 3" key="3">
    <citation type="submission" date="2020-08" db="EMBL/GenBank/DDBJ databases">
        <title>Genomic Encyclopedia of Type Strains, Phase IV (KMG-IV): sequencing the most valuable type-strain genomes for metagenomic binning, comparative biology and taxonomic classification.</title>
        <authorList>
            <person name="Goeker M."/>
        </authorList>
    </citation>
    <scope>NUCLEOTIDE SEQUENCE [LARGE SCALE GENOMIC DNA]</scope>
    <source>
        <strain evidence="2 3">DSM 27521</strain>
    </source>
</reference>
<evidence type="ECO:0000313" key="2">
    <source>
        <dbReference type="EMBL" id="MBB5378858.1"/>
    </source>
</evidence>
<dbReference type="PROSITE" id="PS51257">
    <property type="entry name" value="PROKAR_LIPOPROTEIN"/>
    <property type="match status" value="1"/>
</dbReference>
<dbReference type="RefSeq" id="WP_184115668.1">
    <property type="nucleotide sequence ID" value="NZ_BNAJ01000016.1"/>
</dbReference>
<organism evidence="2 3">
    <name type="scientific">Deinococcus metalli</name>
    <dbReference type="NCBI Taxonomy" id="1141878"/>
    <lineage>
        <taxon>Bacteria</taxon>
        <taxon>Thermotogati</taxon>
        <taxon>Deinococcota</taxon>
        <taxon>Deinococci</taxon>
        <taxon>Deinococcales</taxon>
        <taxon>Deinococcaceae</taxon>
        <taxon>Deinococcus</taxon>
    </lineage>
</organism>
<evidence type="ECO:0000313" key="1">
    <source>
        <dbReference type="EMBL" id="GHF62219.1"/>
    </source>
</evidence>
<proteinExistence type="predicted"/>
<evidence type="ECO:0000313" key="4">
    <source>
        <dbReference type="Proteomes" id="UP000619376"/>
    </source>
</evidence>
<gene>
    <name evidence="1" type="ORF">GCM10017781_42880</name>
    <name evidence="2" type="ORF">HNQ07_004365</name>
</gene>
<protein>
    <submittedName>
        <fullName evidence="2">Uncharacterized protein</fullName>
    </submittedName>
</protein>
<dbReference type="Proteomes" id="UP000619376">
    <property type="component" value="Unassembled WGS sequence"/>
</dbReference>
<reference evidence="1" key="1">
    <citation type="journal article" date="2014" name="Int. J. Syst. Evol. Microbiol.">
        <title>Complete genome of a new Firmicutes species belonging to the dominant human colonic microbiota ('Ruminococcus bicirculans') reveals two chromosomes and a selective capacity to utilize plant glucans.</title>
        <authorList>
            <consortium name="NISC Comparative Sequencing Program"/>
            <person name="Wegmann U."/>
            <person name="Louis P."/>
            <person name="Goesmann A."/>
            <person name="Henrissat B."/>
            <person name="Duncan S.H."/>
            <person name="Flint H.J."/>
        </authorList>
    </citation>
    <scope>NUCLEOTIDE SEQUENCE</scope>
    <source>
        <strain evidence="1">CGMCC 1.18437</strain>
    </source>
</reference>
<name>A0A7W8NT91_9DEIO</name>
<dbReference type="EMBL" id="JACHFK010000016">
    <property type="protein sequence ID" value="MBB5378858.1"/>
    <property type="molecule type" value="Genomic_DNA"/>
</dbReference>
<evidence type="ECO:0000313" key="3">
    <source>
        <dbReference type="Proteomes" id="UP000539473"/>
    </source>
</evidence>